<dbReference type="PANTHER" id="PTHR43685:SF2">
    <property type="entry name" value="GLYCOSYLTRANSFERASE 2-LIKE DOMAIN-CONTAINING PROTEIN"/>
    <property type="match status" value="1"/>
</dbReference>
<feature type="domain" description="Glycosyltransferase 2-like" evidence="1">
    <location>
        <begin position="4"/>
        <end position="158"/>
    </location>
</feature>
<evidence type="ECO:0000259" key="1">
    <source>
        <dbReference type="Pfam" id="PF00535"/>
    </source>
</evidence>
<dbReference type="InterPro" id="IPR029044">
    <property type="entry name" value="Nucleotide-diphossugar_trans"/>
</dbReference>
<name>A0A5C1QAG6_9SPIO</name>
<dbReference type="Gene3D" id="3.90.550.10">
    <property type="entry name" value="Spore Coat Polysaccharide Biosynthesis Protein SpsA, Chain A"/>
    <property type="match status" value="1"/>
</dbReference>
<dbReference type="EMBL" id="CP035807">
    <property type="protein sequence ID" value="QEN05123.1"/>
    <property type="molecule type" value="Genomic_DNA"/>
</dbReference>
<dbReference type="InterPro" id="IPR001173">
    <property type="entry name" value="Glyco_trans_2-like"/>
</dbReference>
<dbReference type="RefSeq" id="WP_149568364.1">
    <property type="nucleotide sequence ID" value="NZ_CP035807.1"/>
</dbReference>
<keyword evidence="2" id="KW-0808">Transferase</keyword>
<dbReference type="CDD" id="cd00761">
    <property type="entry name" value="Glyco_tranf_GTA_type"/>
    <property type="match status" value="1"/>
</dbReference>
<reference evidence="2 3" key="1">
    <citation type="submission" date="2019-02" db="EMBL/GenBank/DDBJ databases">
        <authorList>
            <person name="Fomenkov A."/>
            <person name="Dubinina G."/>
            <person name="Grabovich M."/>
            <person name="Vincze T."/>
            <person name="Roberts R.J."/>
        </authorList>
    </citation>
    <scope>NUCLEOTIDE SEQUENCE [LARGE SCALE GENOMIC DNA]</scope>
    <source>
        <strain evidence="2 3">P</strain>
    </source>
</reference>
<evidence type="ECO:0000313" key="2">
    <source>
        <dbReference type="EMBL" id="QEN05123.1"/>
    </source>
</evidence>
<reference evidence="2 3" key="2">
    <citation type="submission" date="2019-09" db="EMBL/GenBank/DDBJ databases">
        <title>Complete Genome Sequence and Methylome Analysis of free living Spirochaetas.</title>
        <authorList>
            <person name="Leshcheva N."/>
            <person name="Mikheeva N."/>
        </authorList>
    </citation>
    <scope>NUCLEOTIDE SEQUENCE [LARGE SCALE GENOMIC DNA]</scope>
    <source>
        <strain evidence="2 3">P</strain>
    </source>
</reference>
<dbReference type="InterPro" id="IPR050834">
    <property type="entry name" value="Glycosyltransf_2"/>
</dbReference>
<sequence>MDISVIIPTYNRAQMLKKALESVLNQAYKAKEIIVVDDGSTDNTAEIFPIDGVLYKYIEHSGFPGRVRNIGVELSKYDYIAFLDSDDIWDKDKLSKQVEYFKNNPNCRILHTKEKWLMNNKVVSQKKRKHKRSGNIFKESLQGCIMGPSTILMEKSLFYEYGCFPEDIEVGEDYYLWLKICNCVEIDYLDMELISKIAGHGDQLSFKYGYIEPFKVDVLERLIKEECFTPDNRALAMEALILKYDIIKNGCTKRRNKSAADMYNNRKIKFLESI</sequence>
<dbReference type="AlphaFoldDB" id="A0A5C1QAG6"/>
<dbReference type="GO" id="GO:0016740">
    <property type="term" value="F:transferase activity"/>
    <property type="evidence" value="ECO:0007669"/>
    <property type="project" value="UniProtKB-KW"/>
</dbReference>
<dbReference type="Proteomes" id="UP000323824">
    <property type="component" value="Chromosome"/>
</dbReference>
<organism evidence="2 3">
    <name type="scientific">Thiospirochaeta perfilievii</name>
    <dbReference type="NCBI Taxonomy" id="252967"/>
    <lineage>
        <taxon>Bacteria</taxon>
        <taxon>Pseudomonadati</taxon>
        <taxon>Spirochaetota</taxon>
        <taxon>Spirochaetia</taxon>
        <taxon>Spirochaetales</taxon>
        <taxon>Spirochaetaceae</taxon>
        <taxon>Thiospirochaeta</taxon>
    </lineage>
</organism>
<dbReference type="OrthoDB" id="305760at2"/>
<dbReference type="PANTHER" id="PTHR43685">
    <property type="entry name" value="GLYCOSYLTRANSFERASE"/>
    <property type="match status" value="1"/>
</dbReference>
<dbReference type="Pfam" id="PF00535">
    <property type="entry name" value="Glycos_transf_2"/>
    <property type="match status" value="1"/>
</dbReference>
<dbReference type="SUPFAM" id="SSF53448">
    <property type="entry name" value="Nucleotide-diphospho-sugar transferases"/>
    <property type="match status" value="1"/>
</dbReference>
<dbReference type="KEGG" id="sper:EW093_10505"/>
<proteinExistence type="predicted"/>
<evidence type="ECO:0000313" key="3">
    <source>
        <dbReference type="Proteomes" id="UP000323824"/>
    </source>
</evidence>
<gene>
    <name evidence="2" type="ORF">EW093_10505</name>
</gene>
<keyword evidence="3" id="KW-1185">Reference proteome</keyword>
<protein>
    <submittedName>
        <fullName evidence="2">Glycosyltransferase family 2 protein</fullName>
    </submittedName>
</protein>
<accession>A0A5C1QAG6</accession>